<feature type="domain" description="CobB/CobQ-like glutamine amidotransferase" evidence="6">
    <location>
        <begin position="262"/>
        <end position="464"/>
    </location>
</feature>
<feature type="domain" description="CobQ/CobB/MinD/ParA nucleotide binding" evidence="5">
    <location>
        <begin position="7"/>
        <end position="237"/>
    </location>
</feature>
<comment type="similarity">
    <text evidence="4">Belongs to the CobB/CobQ family. CobQ subfamily.</text>
</comment>
<dbReference type="SUPFAM" id="SSF52317">
    <property type="entry name" value="Class I glutamine amidotransferase-like"/>
    <property type="match status" value="1"/>
</dbReference>
<evidence type="ECO:0000259" key="5">
    <source>
        <dbReference type="Pfam" id="PF01656"/>
    </source>
</evidence>
<evidence type="ECO:0000259" key="6">
    <source>
        <dbReference type="Pfam" id="PF07685"/>
    </source>
</evidence>
<evidence type="ECO:0000313" key="8">
    <source>
        <dbReference type="Proteomes" id="UP000290365"/>
    </source>
</evidence>
<dbReference type="Pfam" id="PF01656">
    <property type="entry name" value="CbiA"/>
    <property type="match status" value="1"/>
</dbReference>
<dbReference type="PROSITE" id="PS51274">
    <property type="entry name" value="GATASE_COBBQ"/>
    <property type="match status" value="1"/>
</dbReference>
<dbReference type="InterPro" id="IPR002586">
    <property type="entry name" value="CobQ/CobB/MinD/ParA_Nub-bd_dom"/>
</dbReference>
<evidence type="ECO:0000313" key="7">
    <source>
        <dbReference type="EMBL" id="QBD82706.1"/>
    </source>
</evidence>
<dbReference type="PANTHER" id="PTHR21343">
    <property type="entry name" value="DETHIOBIOTIN SYNTHETASE"/>
    <property type="match status" value="1"/>
</dbReference>
<dbReference type="InterPro" id="IPR047045">
    <property type="entry name" value="CobQ_N"/>
</dbReference>
<evidence type="ECO:0000256" key="4">
    <source>
        <dbReference type="HAMAP-Rule" id="MF_00028"/>
    </source>
</evidence>
<dbReference type="Proteomes" id="UP000290365">
    <property type="component" value="Chromosome"/>
</dbReference>
<evidence type="ECO:0000256" key="2">
    <source>
        <dbReference type="ARBA" id="ARBA00022573"/>
    </source>
</evidence>
<gene>
    <name evidence="4" type="primary">cobQ</name>
    <name evidence="7" type="ORF">EPA93_44770</name>
</gene>
<sequence>MKQANTLMIQGTASTVGKSILVTGLCRLFAQEGWRVAPFKAQNMALNSWVTRSGGEIGRAQAVQAEAAGIEPSVEMNPILLKPESHSRSQVIVLGRPLDAMAAREYYRHRSDWLGVVEQALAKLRASYDLVIIEGAGSPVELNLKAYDLVNMRVAQLAEAAVMLVGDIDKGGIFASLLGTLMLLEPEDRQRVKGLIVNKFRGDLALWRDGEKLLAQLSGLPVVGTVPFFQDIRIAEEDSVALENGSAALLQPATEPAESRLDIAIVRLPYLSNYDEFDALATEPAVRLHFVASPSEMPEKPDLIILPGTKNTLEDLAWLWRRGLVQHIRNCARLGSAILGICGGYQMLGERVSDPQGVESQVARIEPGLNLLPIETLFAALETKVTQRSRAQIDDATAHGLFAHLRGASFQAYQIHIGRTDPSGENASQARRPFIIDTEQQDGWLSRDGWCAGCYLHGLFENDTFRQGIIRALMERKSSEPFVAEGSSFSRQREYDKLADWLRTYIDIAQLKELCGLTEA</sequence>
<dbReference type="PANTHER" id="PTHR21343:SF1">
    <property type="entry name" value="COBYRIC ACID SYNTHASE"/>
    <property type="match status" value="1"/>
</dbReference>
<dbReference type="RefSeq" id="WP_129893775.1">
    <property type="nucleotide sequence ID" value="NZ_CP035758.1"/>
</dbReference>
<dbReference type="EMBL" id="CP035758">
    <property type="protein sequence ID" value="QBD82706.1"/>
    <property type="molecule type" value="Genomic_DNA"/>
</dbReference>
<dbReference type="GO" id="GO:0009236">
    <property type="term" value="P:cobalamin biosynthetic process"/>
    <property type="evidence" value="ECO:0007669"/>
    <property type="project" value="UniProtKB-UniRule"/>
</dbReference>
<dbReference type="InterPro" id="IPR029062">
    <property type="entry name" value="Class_I_gatase-like"/>
</dbReference>
<dbReference type="InterPro" id="IPR004459">
    <property type="entry name" value="CobQ_synth"/>
</dbReference>
<dbReference type="CDD" id="cd01750">
    <property type="entry name" value="GATase1_CobQ"/>
    <property type="match status" value="1"/>
</dbReference>
<name>A0A4P6K594_KTERU</name>
<dbReference type="InterPro" id="IPR033949">
    <property type="entry name" value="CobQ_GATase1"/>
</dbReference>
<dbReference type="HAMAP" id="MF_00028">
    <property type="entry name" value="CobQ"/>
    <property type="match status" value="1"/>
</dbReference>
<evidence type="ECO:0000256" key="3">
    <source>
        <dbReference type="ARBA" id="ARBA00022962"/>
    </source>
</evidence>
<dbReference type="NCBIfam" id="TIGR00313">
    <property type="entry name" value="cobQ"/>
    <property type="match status" value="1"/>
</dbReference>
<comment type="function">
    <text evidence="4">Catalyzes amidations at positions B, D, E, and G on adenosylcobyrinic A,C-diamide. NH(2) groups are provided by glutamine, and one molecule of ATP is hydrogenolyzed for each amidation.</text>
</comment>
<evidence type="ECO:0000256" key="1">
    <source>
        <dbReference type="ARBA" id="ARBA00004953"/>
    </source>
</evidence>
<keyword evidence="3 4" id="KW-0315">Glutamine amidotransferase</keyword>
<protein>
    <recommendedName>
        <fullName evidence="4">Cobyric acid synthase</fullName>
    </recommendedName>
</protein>
<accession>A0A4P6K594</accession>
<dbReference type="InterPro" id="IPR027417">
    <property type="entry name" value="P-loop_NTPase"/>
</dbReference>
<dbReference type="GO" id="GO:0003824">
    <property type="term" value="F:catalytic activity"/>
    <property type="evidence" value="ECO:0007669"/>
    <property type="project" value="InterPro"/>
</dbReference>
<dbReference type="Gene3D" id="3.40.50.880">
    <property type="match status" value="1"/>
</dbReference>
<reference evidence="7 8" key="1">
    <citation type="submission" date="2019-01" db="EMBL/GenBank/DDBJ databases">
        <title>Ktedonosporobacter rubrisoli SCAWS-G2.</title>
        <authorList>
            <person name="Huang Y."/>
            <person name="Yan B."/>
        </authorList>
    </citation>
    <scope>NUCLEOTIDE SEQUENCE [LARGE SCALE GENOMIC DNA]</scope>
    <source>
        <strain evidence="7 8">SCAWS-G2</strain>
    </source>
</reference>
<dbReference type="NCBIfam" id="NF001989">
    <property type="entry name" value="PRK00784.1"/>
    <property type="match status" value="1"/>
</dbReference>
<keyword evidence="2 4" id="KW-0169">Cobalamin biosynthesis</keyword>
<feature type="active site" evidence="4">
    <location>
        <position position="457"/>
    </location>
</feature>
<dbReference type="AlphaFoldDB" id="A0A4P6K594"/>
<dbReference type="Pfam" id="PF07685">
    <property type="entry name" value="GATase_3"/>
    <property type="match status" value="1"/>
</dbReference>
<organism evidence="7 8">
    <name type="scientific">Ktedonosporobacter rubrisoli</name>
    <dbReference type="NCBI Taxonomy" id="2509675"/>
    <lineage>
        <taxon>Bacteria</taxon>
        <taxon>Bacillati</taxon>
        <taxon>Chloroflexota</taxon>
        <taxon>Ktedonobacteria</taxon>
        <taxon>Ktedonobacterales</taxon>
        <taxon>Ktedonosporobacteraceae</taxon>
        <taxon>Ktedonosporobacter</taxon>
    </lineage>
</organism>
<dbReference type="GO" id="GO:0015420">
    <property type="term" value="F:ABC-type vitamin B12 transporter activity"/>
    <property type="evidence" value="ECO:0007669"/>
    <property type="project" value="UniProtKB-UniRule"/>
</dbReference>
<dbReference type="SUPFAM" id="SSF52540">
    <property type="entry name" value="P-loop containing nucleoside triphosphate hydrolases"/>
    <property type="match status" value="1"/>
</dbReference>
<dbReference type="KEGG" id="kbs:EPA93_44770"/>
<feature type="active site" description="Nucleophile" evidence="4">
    <location>
        <position position="342"/>
    </location>
</feature>
<keyword evidence="8" id="KW-1185">Reference proteome</keyword>
<proteinExistence type="inferred from homology"/>
<dbReference type="Gene3D" id="3.40.50.300">
    <property type="entry name" value="P-loop containing nucleotide triphosphate hydrolases"/>
    <property type="match status" value="1"/>
</dbReference>
<dbReference type="InterPro" id="IPR011698">
    <property type="entry name" value="GATase_3"/>
</dbReference>
<dbReference type="OrthoDB" id="9808302at2"/>
<comment type="pathway">
    <text evidence="1 4">Cofactor biosynthesis; adenosylcobalamin biosynthesis.</text>
</comment>
<dbReference type="CDD" id="cd05389">
    <property type="entry name" value="CobQ_N"/>
    <property type="match status" value="1"/>
</dbReference>
<dbReference type="UniPathway" id="UPA00148"/>